<keyword evidence="3" id="KW-1185">Reference proteome</keyword>
<evidence type="ECO:0000259" key="1">
    <source>
        <dbReference type="Pfam" id="PF06568"/>
    </source>
</evidence>
<organism evidence="2 3">
    <name type="scientific">Shimia abyssi</name>
    <dbReference type="NCBI Taxonomy" id="1662395"/>
    <lineage>
        <taxon>Bacteria</taxon>
        <taxon>Pseudomonadati</taxon>
        <taxon>Pseudomonadota</taxon>
        <taxon>Alphaproteobacteria</taxon>
        <taxon>Rhodobacterales</taxon>
        <taxon>Roseobacteraceae</taxon>
    </lineage>
</organism>
<dbReference type="Proteomes" id="UP000240418">
    <property type="component" value="Unassembled WGS sequence"/>
</dbReference>
<dbReference type="OrthoDB" id="8244198at2"/>
<protein>
    <submittedName>
        <fullName evidence="2">Uncharacterized protein YjiS (DUF1127 family)</fullName>
    </submittedName>
</protein>
<proteinExistence type="predicted"/>
<sequence length="71" mass="8105">MAHVNVSNSFDVPFFDRLKGYVDRLQEARALRRMYKETYAELDALTERELSDIGIGRGEIARIASEHVYGG</sequence>
<dbReference type="EMBL" id="PYGJ01000010">
    <property type="protein sequence ID" value="PSL18539.1"/>
    <property type="molecule type" value="Genomic_DNA"/>
</dbReference>
<evidence type="ECO:0000313" key="3">
    <source>
        <dbReference type="Proteomes" id="UP000240418"/>
    </source>
</evidence>
<feature type="domain" description="YjiS-like" evidence="1">
    <location>
        <begin position="28"/>
        <end position="60"/>
    </location>
</feature>
<comment type="caution">
    <text evidence="2">The sequence shown here is derived from an EMBL/GenBank/DDBJ whole genome shotgun (WGS) entry which is preliminary data.</text>
</comment>
<evidence type="ECO:0000313" key="2">
    <source>
        <dbReference type="EMBL" id="PSL18539.1"/>
    </source>
</evidence>
<dbReference type="RefSeq" id="WP_106609243.1">
    <property type="nucleotide sequence ID" value="NZ_PYGJ01000010.1"/>
</dbReference>
<reference evidence="2 3" key="1">
    <citation type="submission" date="2018-03" db="EMBL/GenBank/DDBJ databases">
        <title>Genomic Encyclopedia of Archaeal and Bacterial Type Strains, Phase II (KMG-II): from individual species to whole genera.</title>
        <authorList>
            <person name="Goeker M."/>
        </authorList>
    </citation>
    <scope>NUCLEOTIDE SEQUENCE [LARGE SCALE GENOMIC DNA]</scope>
    <source>
        <strain evidence="2 3">DSM 100673</strain>
    </source>
</reference>
<name>A0A2P8F9Z8_9RHOB</name>
<dbReference type="Pfam" id="PF06568">
    <property type="entry name" value="YjiS-like"/>
    <property type="match status" value="1"/>
</dbReference>
<dbReference type="InterPro" id="IPR009506">
    <property type="entry name" value="YjiS-like"/>
</dbReference>
<dbReference type="AlphaFoldDB" id="A0A2P8F9Z8"/>
<gene>
    <name evidence="2" type="ORF">CLV88_110120</name>
</gene>
<accession>A0A2P8F9Z8</accession>